<dbReference type="PANTHER" id="PTHR46796">
    <property type="entry name" value="HTH-TYPE TRANSCRIPTIONAL ACTIVATOR RHAS-RELATED"/>
    <property type="match status" value="1"/>
</dbReference>
<keyword evidence="6" id="KW-1185">Reference proteome</keyword>
<evidence type="ECO:0000256" key="1">
    <source>
        <dbReference type="ARBA" id="ARBA00023015"/>
    </source>
</evidence>
<evidence type="ECO:0000259" key="4">
    <source>
        <dbReference type="PROSITE" id="PS01124"/>
    </source>
</evidence>
<sequence>MQHIEREQGETMEFQISALADVHDHSLAVSGWEQVYRQITPGRFQSTLVQASSNDFHFFRETTNRRVAQQGTAPVGQSSLAVPLYAPLVGTFQGQRVDGYALLLLGAAEEFRFHTPESMHFVGISLPTDVMDELVSEVVGESCARQMRQNVLRLADEQGVMLRERLAPFLDAAERNASAFTHPAAAKGFKDELISVLLGLLDSATGEAHRDLTHTTYSDIVRRCERILQENTEQPITVLDLCRALRCSRRTLQTSFQRVANVTPVEYLRSIRLNAVHRLLRSTSVNELLVGDAAARWGFTHLGYFAREYRDLFGELPSQTSRLR</sequence>
<feature type="domain" description="HTH araC/xylS-type" evidence="4">
    <location>
        <begin position="222"/>
        <end position="323"/>
    </location>
</feature>
<dbReference type="PROSITE" id="PS01124">
    <property type="entry name" value="HTH_ARAC_FAMILY_2"/>
    <property type="match status" value="1"/>
</dbReference>
<keyword evidence="2" id="KW-0238">DNA-binding</keyword>
<evidence type="ECO:0000313" key="6">
    <source>
        <dbReference type="Proteomes" id="UP000602004"/>
    </source>
</evidence>
<proteinExistence type="predicted"/>
<dbReference type="SUPFAM" id="SSF46689">
    <property type="entry name" value="Homeodomain-like"/>
    <property type="match status" value="2"/>
</dbReference>
<gene>
    <name evidence="5" type="ORF">GCM10011400_27340</name>
</gene>
<dbReference type="PROSITE" id="PS00041">
    <property type="entry name" value="HTH_ARAC_FAMILY_1"/>
    <property type="match status" value="1"/>
</dbReference>
<comment type="caution">
    <text evidence="5">The sequence shown here is derived from an EMBL/GenBank/DDBJ whole genome shotgun (WGS) entry which is preliminary data.</text>
</comment>
<dbReference type="PANTHER" id="PTHR46796:SF12">
    <property type="entry name" value="HTH-TYPE DNA-BINDING TRANSCRIPTIONAL ACTIVATOR EUTR"/>
    <property type="match status" value="1"/>
</dbReference>
<accession>A0ABQ1MHC3</accession>
<dbReference type="EMBL" id="BMHL01000004">
    <property type="protein sequence ID" value="GGC39170.1"/>
    <property type="molecule type" value="Genomic_DNA"/>
</dbReference>
<evidence type="ECO:0000256" key="3">
    <source>
        <dbReference type="ARBA" id="ARBA00023163"/>
    </source>
</evidence>
<protein>
    <submittedName>
        <fullName evidence="5">AraC family transcriptional regulator</fullName>
    </submittedName>
</protein>
<dbReference type="InterPro" id="IPR050204">
    <property type="entry name" value="AraC_XylS_family_regulators"/>
</dbReference>
<name>A0ABQ1MHC3_9BURK</name>
<keyword evidence="3" id="KW-0804">Transcription</keyword>
<organism evidence="5 6">
    <name type="scientific">Paraburkholderia caffeinilytica</name>
    <dbReference type="NCBI Taxonomy" id="1761016"/>
    <lineage>
        <taxon>Bacteria</taxon>
        <taxon>Pseudomonadati</taxon>
        <taxon>Pseudomonadota</taxon>
        <taxon>Betaproteobacteria</taxon>
        <taxon>Burkholderiales</taxon>
        <taxon>Burkholderiaceae</taxon>
        <taxon>Paraburkholderia</taxon>
    </lineage>
</organism>
<dbReference type="Pfam" id="PF12833">
    <property type="entry name" value="HTH_18"/>
    <property type="match status" value="1"/>
</dbReference>
<dbReference type="Proteomes" id="UP000602004">
    <property type="component" value="Unassembled WGS sequence"/>
</dbReference>
<evidence type="ECO:0000313" key="5">
    <source>
        <dbReference type="EMBL" id="GGC39170.1"/>
    </source>
</evidence>
<dbReference type="InterPro" id="IPR009057">
    <property type="entry name" value="Homeodomain-like_sf"/>
</dbReference>
<evidence type="ECO:0000256" key="2">
    <source>
        <dbReference type="ARBA" id="ARBA00023125"/>
    </source>
</evidence>
<keyword evidence="1" id="KW-0805">Transcription regulation</keyword>
<dbReference type="InterPro" id="IPR018060">
    <property type="entry name" value="HTH_AraC"/>
</dbReference>
<reference evidence="6" key="1">
    <citation type="journal article" date="2019" name="Int. J. Syst. Evol. Microbiol.">
        <title>The Global Catalogue of Microorganisms (GCM) 10K type strain sequencing project: providing services to taxonomists for standard genome sequencing and annotation.</title>
        <authorList>
            <consortium name="The Broad Institute Genomics Platform"/>
            <consortium name="The Broad Institute Genome Sequencing Center for Infectious Disease"/>
            <person name="Wu L."/>
            <person name="Ma J."/>
        </authorList>
    </citation>
    <scope>NUCLEOTIDE SEQUENCE [LARGE SCALE GENOMIC DNA]</scope>
    <source>
        <strain evidence="6">CGMCC 1.15103</strain>
    </source>
</reference>
<dbReference type="InterPro" id="IPR018062">
    <property type="entry name" value="HTH_AraC-typ_CS"/>
</dbReference>
<dbReference type="SMART" id="SM00342">
    <property type="entry name" value="HTH_ARAC"/>
    <property type="match status" value="1"/>
</dbReference>
<dbReference type="Gene3D" id="1.10.10.60">
    <property type="entry name" value="Homeodomain-like"/>
    <property type="match status" value="1"/>
</dbReference>